<dbReference type="InterPro" id="IPR050980">
    <property type="entry name" value="2C_sensor_his_kinase"/>
</dbReference>
<keyword evidence="10" id="KW-0812">Transmembrane</keyword>
<feature type="transmembrane region" description="Helical" evidence="10">
    <location>
        <begin position="67"/>
        <end position="86"/>
    </location>
</feature>
<evidence type="ECO:0000256" key="4">
    <source>
        <dbReference type="ARBA" id="ARBA00022475"/>
    </source>
</evidence>
<reference evidence="12" key="2">
    <citation type="submission" date="2014-03" db="EMBL/GenBank/DDBJ databases">
        <title>Candidatus Competibacter-lineage genomes retrieved from metagenomes reveal functional metabolic diversity.</title>
        <authorList>
            <person name="McIlroy S.J."/>
            <person name="Albertsen M."/>
            <person name="Andresen E.K."/>
            <person name="Saunders A.M."/>
            <person name="Kristiansen R."/>
            <person name="Stokholm-Bjerregaard M."/>
            <person name="Nielsen K.L."/>
            <person name="Nielsen P.H."/>
        </authorList>
    </citation>
    <scope>NUCLEOTIDE SEQUENCE</scope>
    <source>
        <strain evidence="12">Run_A_D11</strain>
    </source>
</reference>
<feature type="transmembrane region" description="Helical" evidence="10">
    <location>
        <begin position="153"/>
        <end position="175"/>
    </location>
</feature>
<dbReference type="SUPFAM" id="SSF47384">
    <property type="entry name" value="Homodimeric domain of signal transducing histidine kinase"/>
    <property type="match status" value="1"/>
</dbReference>
<evidence type="ECO:0000256" key="1">
    <source>
        <dbReference type="ARBA" id="ARBA00000085"/>
    </source>
</evidence>
<keyword evidence="6" id="KW-0808">Transferase</keyword>
<dbReference type="PRINTS" id="PR00344">
    <property type="entry name" value="BCTRLSENSOR"/>
</dbReference>
<dbReference type="EC" id="2.7.13.3" evidence="3"/>
<organism evidence="12 13">
    <name type="scientific">Candidatus Competibacter denitrificans Run_A_D11</name>
    <dbReference type="NCBI Taxonomy" id="1400863"/>
    <lineage>
        <taxon>Bacteria</taxon>
        <taxon>Pseudomonadati</taxon>
        <taxon>Pseudomonadota</taxon>
        <taxon>Gammaproteobacteria</taxon>
        <taxon>Candidatus Competibacteraceae</taxon>
        <taxon>Candidatus Competibacter</taxon>
    </lineage>
</organism>
<dbReference type="PROSITE" id="PS50109">
    <property type="entry name" value="HIS_KIN"/>
    <property type="match status" value="1"/>
</dbReference>
<dbReference type="PANTHER" id="PTHR44936:SF10">
    <property type="entry name" value="SENSOR PROTEIN RSTB"/>
    <property type="match status" value="1"/>
</dbReference>
<keyword evidence="10" id="KW-0472">Membrane</keyword>
<dbReference type="CDD" id="cd00082">
    <property type="entry name" value="HisKA"/>
    <property type="match status" value="1"/>
</dbReference>
<dbReference type="GO" id="GO:0005886">
    <property type="term" value="C:plasma membrane"/>
    <property type="evidence" value="ECO:0007669"/>
    <property type="project" value="UniProtKB-SubCell"/>
</dbReference>
<dbReference type="Gene3D" id="3.30.565.10">
    <property type="entry name" value="Histidine kinase-like ATPase, C-terminal domain"/>
    <property type="match status" value="1"/>
</dbReference>
<dbReference type="Proteomes" id="UP000035760">
    <property type="component" value="Unassembled WGS sequence"/>
</dbReference>
<keyword evidence="8 12" id="KW-0418">Kinase</keyword>
<keyword evidence="7" id="KW-0547">Nucleotide-binding</keyword>
<dbReference type="SMART" id="SM00388">
    <property type="entry name" value="HisKA"/>
    <property type="match status" value="1"/>
</dbReference>
<dbReference type="PANTHER" id="PTHR44936">
    <property type="entry name" value="SENSOR PROTEIN CREC"/>
    <property type="match status" value="1"/>
</dbReference>
<feature type="transmembrane region" description="Helical" evidence="10">
    <location>
        <begin position="35"/>
        <end position="55"/>
    </location>
</feature>
<dbReference type="InterPro" id="IPR003594">
    <property type="entry name" value="HATPase_dom"/>
</dbReference>
<evidence type="ECO:0000313" key="12">
    <source>
        <dbReference type="EMBL" id="CDI02786.1"/>
    </source>
</evidence>
<dbReference type="OrthoDB" id="9785252at2"/>
<evidence type="ECO:0000313" key="13">
    <source>
        <dbReference type="Proteomes" id="UP000035760"/>
    </source>
</evidence>
<comment type="catalytic activity">
    <reaction evidence="1">
        <text>ATP + protein L-histidine = ADP + protein N-phospho-L-histidine.</text>
        <dbReference type="EC" id="2.7.13.3"/>
    </reaction>
</comment>
<evidence type="ECO:0000256" key="2">
    <source>
        <dbReference type="ARBA" id="ARBA00004651"/>
    </source>
</evidence>
<keyword evidence="5" id="KW-0597">Phosphoprotein</keyword>
<dbReference type="SMART" id="SM00387">
    <property type="entry name" value="HATPase_c"/>
    <property type="match status" value="1"/>
</dbReference>
<dbReference type="InterPro" id="IPR005467">
    <property type="entry name" value="His_kinase_dom"/>
</dbReference>
<dbReference type="InterPro" id="IPR003661">
    <property type="entry name" value="HisK_dim/P_dom"/>
</dbReference>
<dbReference type="InterPro" id="IPR036890">
    <property type="entry name" value="HATPase_C_sf"/>
</dbReference>
<evidence type="ECO:0000256" key="9">
    <source>
        <dbReference type="ARBA" id="ARBA00022840"/>
    </source>
</evidence>
<evidence type="ECO:0000256" key="6">
    <source>
        <dbReference type="ARBA" id="ARBA00022679"/>
    </source>
</evidence>
<evidence type="ECO:0000256" key="10">
    <source>
        <dbReference type="SAM" id="Phobius"/>
    </source>
</evidence>
<feature type="transmembrane region" description="Helical" evidence="10">
    <location>
        <begin position="92"/>
        <end position="109"/>
    </location>
</feature>
<dbReference type="EMBL" id="CBTJ020000042">
    <property type="protein sequence ID" value="CDI02786.1"/>
    <property type="molecule type" value="Genomic_DNA"/>
</dbReference>
<evidence type="ECO:0000256" key="8">
    <source>
        <dbReference type="ARBA" id="ARBA00022777"/>
    </source>
</evidence>
<feature type="transmembrane region" description="Helical" evidence="10">
    <location>
        <begin position="7"/>
        <end position="29"/>
    </location>
</feature>
<dbReference type="GO" id="GO:0000155">
    <property type="term" value="F:phosphorelay sensor kinase activity"/>
    <property type="evidence" value="ECO:0007669"/>
    <property type="project" value="InterPro"/>
</dbReference>
<reference evidence="12" key="1">
    <citation type="submission" date="2013-07" db="EMBL/GenBank/DDBJ databases">
        <authorList>
            <person name="McIlroy S."/>
        </authorList>
    </citation>
    <scope>NUCLEOTIDE SEQUENCE [LARGE SCALE GENOMIC DNA]</scope>
    <source>
        <strain evidence="12">Run_A_D11</strain>
    </source>
</reference>
<comment type="caution">
    <text evidence="12">The sequence shown here is derived from an EMBL/GenBank/DDBJ whole genome shotgun (WGS) entry which is preliminary data.</text>
</comment>
<dbReference type="Pfam" id="PF02518">
    <property type="entry name" value="HATPase_c"/>
    <property type="match status" value="1"/>
</dbReference>
<dbReference type="RefSeq" id="WP_048673285.1">
    <property type="nucleotide sequence ID" value="NZ_CBTJ020000042.1"/>
</dbReference>
<dbReference type="Gene3D" id="1.10.287.130">
    <property type="match status" value="1"/>
</dbReference>
<evidence type="ECO:0000256" key="3">
    <source>
        <dbReference type="ARBA" id="ARBA00012438"/>
    </source>
</evidence>
<proteinExistence type="predicted"/>
<feature type="transmembrane region" description="Helical" evidence="10">
    <location>
        <begin position="114"/>
        <end position="133"/>
    </location>
</feature>
<evidence type="ECO:0000259" key="11">
    <source>
        <dbReference type="PROSITE" id="PS50109"/>
    </source>
</evidence>
<dbReference type="GO" id="GO:0005524">
    <property type="term" value="F:ATP binding"/>
    <property type="evidence" value="ECO:0007669"/>
    <property type="project" value="UniProtKB-KW"/>
</dbReference>
<evidence type="ECO:0000256" key="7">
    <source>
        <dbReference type="ARBA" id="ARBA00022741"/>
    </source>
</evidence>
<comment type="subcellular location">
    <subcellularLocation>
        <location evidence="2">Cell membrane</location>
        <topology evidence="2">Multi-pass membrane protein</topology>
    </subcellularLocation>
</comment>
<gene>
    <name evidence="12" type="ORF">BN873_350042</name>
</gene>
<dbReference type="Pfam" id="PF00512">
    <property type="entry name" value="HisKA"/>
    <property type="match status" value="1"/>
</dbReference>
<protein>
    <recommendedName>
        <fullName evidence="3">histidine kinase</fullName>
        <ecNumber evidence="3">2.7.13.3</ecNumber>
    </recommendedName>
</protein>
<dbReference type="InterPro" id="IPR036097">
    <property type="entry name" value="HisK_dim/P_sf"/>
</dbReference>
<dbReference type="SUPFAM" id="SSF55874">
    <property type="entry name" value="ATPase domain of HSP90 chaperone/DNA topoisomerase II/histidine kinase"/>
    <property type="match status" value="1"/>
</dbReference>
<keyword evidence="10" id="KW-1133">Transmembrane helix</keyword>
<name>W6M4I5_9GAMM</name>
<keyword evidence="13" id="KW-1185">Reference proteome</keyword>
<dbReference type="STRING" id="1400863.BN873_350042"/>
<dbReference type="InterPro" id="IPR004358">
    <property type="entry name" value="Sig_transdc_His_kin-like_C"/>
</dbReference>
<keyword evidence="4" id="KW-1003">Cell membrane</keyword>
<accession>W6M4I5</accession>
<evidence type="ECO:0000256" key="5">
    <source>
        <dbReference type="ARBA" id="ARBA00022553"/>
    </source>
</evidence>
<keyword evidence="9" id="KW-0067">ATP-binding</keyword>
<sequence>MKDLRRLLLLRLLVVLGPGVMLLWLHFGLTPPLPLPPWLIALFLGVIALAFIALHPRTRLLKPVGPWELFAYLQLDVLALAGLLYFSGGASNPFISLLLLPLLITATLLPIRCVWAMAAVTVSVYTGLMVDYLPLPGMLSGHGPGFHAHLWGMWLVFVISALLVAGFVARLAAALRQRDREVARLREKALRDEQILALGMFAAGAAHELGTPLSTIAVLAKELEHEYRQDPVLGDDLHTLREQVEVCKTILGDLLRSADLATDREAAQPLDALLERTRNRWQLLRPWVPLRVHCAGSLPPPTVAAPHTVGQTLISLLANAADACPEGVDLAGRWDAQRVVIEIRDRGPGLPAEMPHPPGKGFFSTKEGGAGIGLLLANATLERLGGQVTLSHDAQGGTCTRIDLPARLAAA</sequence>
<dbReference type="AlphaFoldDB" id="W6M4I5"/>
<feature type="domain" description="Histidine kinase" evidence="11">
    <location>
        <begin position="204"/>
        <end position="408"/>
    </location>
</feature>